<evidence type="ECO:0000313" key="3">
    <source>
        <dbReference type="Proteomes" id="UP000006898"/>
    </source>
</evidence>
<organism evidence="2 3">
    <name type="scientific">Methylomirabilis oxygeniifera</name>
    <dbReference type="NCBI Taxonomy" id="671143"/>
    <lineage>
        <taxon>Bacteria</taxon>
        <taxon>Candidatus Methylomirabilota</taxon>
        <taxon>Candidatus Methylomirabilia</taxon>
        <taxon>Candidatus Methylomirabilales</taxon>
        <taxon>Candidatus Methylomirabilaceae</taxon>
        <taxon>Candidatus Methylomirabilis</taxon>
    </lineage>
</organism>
<reference evidence="2 3" key="1">
    <citation type="journal article" date="2010" name="Nature">
        <title>Nitrite-driven anaerobic methane oxidation by oxygenic bacteria.</title>
        <authorList>
            <person name="Ettwig K.F."/>
            <person name="Butler M.K."/>
            <person name="Le Paslier D."/>
            <person name="Pelletier E."/>
            <person name="Mangenot S."/>
            <person name="Kuypers M.M.M."/>
            <person name="Schreiber F."/>
            <person name="Dutilh B.E."/>
            <person name="Zedelius J."/>
            <person name="de Beer D."/>
            <person name="Gloerich J."/>
            <person name="Wessels H.J.C.T."/>
            <person name="van Allen T."/>
            <person name="Luesken F."/>
            <person name="Wu M."/>
            <person name="van de Pas-Schoonen K.T."/>
            <person name="Op den Camp H.J.M."/>
            <person name="Janssen-Megens E.M."/>
            <person name="Francoijs K-J."/>
            <person name="Stunnenberg H."/>
            <person name="Weissenbach J."/>
            <person name="Jetten M.S.M."/>
            <person name="Strous M."/>
        </authorList>
    </citation>
    <scope>NUCLEOTIDE SEQUENCE [LARGE SCALE GENOMIC DNA]</scope>
</reference>
<protein>
    <submittedName>
        <fullName evidence="2">Uncharacterized protein</fullName>
    </submittedName>
</protein>
<dbReference type="KEGG" id="mox:DAMO_2501"/>
<evidence type="ECO:0000256" key="1">
    <source>
        <dbReference type="SAM" id="MobiDB-lite"/>
    </source>
</evidence>
<dbReference type="Proteomes" id="UP000006898">
    <property type="component" value="Chromosome"/>
</dbReference>
<proteinExistence type="predicted"/>
<accession>D5MJI9</accession>
<dbReference type="AlphaFoldDB" id="D5MJI9"/>
<sequence>MTLSFSFLTPNARRQPPAARNYRTGHDARNEGAPTVGCTP</sequence>
<name>D5MJI9_METO1</name>
<feature type="region of interest" description="Disordered" evidence="1">
    <location>
        <begin position="1"/>
        <end position="40"/>
    </location>
</feature>
<evidence type="ECO:0000313" key="2">
    <source>
        <dbReference type="EMBL" id="CBE69574.1"/>
    </source>
</evidence>
<gene>
    <name evidence="2" type="ORF">DAMO_2501</name>
</gene>
<dbReference type="EMBL" id="FP565575">
    <property type="protein sequence ID" value="CBE69574.1"/>
    <property type="molecule type" value="Genomic_DNA"/>
</dbReference>
<dbReference type="HOGENOM" id="CLU_3286607_0_0_0"/>